<name>A0AAD6X9N5_9AGAR</name>
<reference evidence="2" key="1">
    <citation type="submission" date="2023-03" db="EMBL/GenBank/DDBJ databases">
        <title>Massive genome expansion in bonnet fungi (Mycena s.s.) driven by repeated elements and novel gene families across ecological guilds.</title>
        <authorList>
            <consortium name="Lawrence Berkeley National Laboratory"/>
            <person name="Harder C.B."/>
            <person name="Miyauchi S."/>
            <person name="Viragh M."/>
            <person name="Kuo A."/>
            <person name="Thoen E."/>
            <person name="Andreopoulos B."/>
            <person name="Lu D."/>
            <person name="Skrede I."/>
            <person name="Drula E."/>
            <person name="Henrissat B."/>
            <person name="Morin E."/>
            <person name="Kohler A."/>
            <person name="Barry K."/>
            <person name="LaButti K."/>
            <person name="Morin E."/>
            <person name="Salamov A."/>
            <person name="Lipzen A."/>
            <person name="Mereny Z."/>
            <person name="Hegedus B."/>
            <person name="Baldrian P."/>
            <person name="Stursova M."/>
            <person name="Weitz H."/>
            <person name="Taylor A."/>
            <person name="Grigoriev I.V."/>
            <person name="Nagy L.G."/>
            <person name="Martin F."/>
            <person name="Kauserud H."/>
        </authorList>
    </citation>
    <scope>NUCLEOTIDE SEQUENCE</scope>
    <source>
        <strain evidence="2">CBHHK200</strain>
    </source>
</reference>
<comment type="caution">
    <text evidence="2">The sequence shown here is derived from an EMBL/GenBank/DDBJ whole genome shotgun (WGS) entry which is preliminary data.</text>
</comment>
<dbReference type="CDD" id="cd21037">
    <property type="entry name" value="MLKL_NTD"/>
    <property type="match status" value="1"/>
</dbReference>
<dbReference type="InterPro" id="IPR049052">
    <property type="entry name" value="nSTAND1"/>
</dbReference>
<dbReference type="Gene3D" id="1.20.930.20">
    <property type="entry name" value="Adaptor protein Cbl, N-terminal domain"/>
    <property type="match status" value="1"/>
</dbReference>
<sequence>MPRQPTASEVRLNGISTCLTVTSNTLNILVDNVKISGLEAISNTTESLLKLVETIRQNRTECATLMEQANELLNAIIGVYINSDTAGDLAPAVLSQIAQFTQTLHKIHTFVEAQQSGSKIKKFFRHGELSILLKDCKAELQQGLQFFKINTSNIISKEIQKIQEEAHGRHQEVLDIIETVSGSDSASSISKIYSGSYTSSNSISLLPAEPKIFHGRESELADILELFSQGTPRIAILGAGGMGKTSLAVAVLHHSKVSMKFHPNRFFVACDTATSKVELANQIGAHLGLKPGNDLTQAVIKHLSSASSSLLILDNFETLWEPAEARKEIEEFLALLADITSLALMITMRGAERPSKVQWTRPFLPPLQRLAQDAAQKMFIDIADDRHSMEEVDQVLGLTDNMPLSINLLAHLVDAEGCIEILSRWEIEKTSLISEGHDRRSNLELSISLSLASPRITSMPRCRDLLGLLSILPEGLSDVELMQSNFQINNILGCKATLLRTALAYTDDHNRLKALVPIREYMRKLFPPADQMIRPLLRYFKELLQLYTVDGGKKSAVLSINRVASNFANIQNVLRNGLQQQYPDVTDCIYCACDFNRFSTLNGRGLTPLLDDIPDLLPHLGDTRLTVYYTTEVFRSRAQSVFTSETLIAQTLEHLNQLDDPDLKFRLSYIEWFLGKYSAGQVNATEGQRFAQISGDLHIEAQGLYTEALCLQALGDYGHCISQIKRARTLIDLCAEVHKLKSEYVEAHTLQNQILQEALAAHSPGMQELALASIAEIEVPMGASKTDIETKINASQAIAEATGDTRLTVWCNMIQADLSLREGDMSRLLFYRCINAGWGNFSEAVGYCFERLGDPSRWEESHHSISWTIVFLAYSVKTRKGLEIHKALQFMGDIFLRENDEATAISLFTLALEGFTLMDVHKSRADCMIRLGDICKNNGNLPKAMELWETAQPLFKCSSQAKQVQNINERLLEIGKDVKEQH</sequence>
<organism evidence="2 3">
    <name type="scientific">Mycena alexandri</name>
    <dbReference type="NCBI Taxonomy" id="1745969"/>
    <lineage>
        <taxon>Eukaryota</taxon>
        <taxon>Fungi</taxon>
        <taxon>Dikarya</taxon>
        <taxon>Basidiomycota</taxon>
        <taxon>Agaricomycotina</taxon>
        <taxon>Agaricomycetes</taxon>
        <taxon>Agaricomycetidae</taxon>
        <taxon>Agaricales</taxon>
        <taxon>Marasmiineae</taxon>
        <taxon>Mycenaceae</taxon>
        <taxon>Mycena</taxon>
    </lineage>
</organism>
<dbReference type="InterPro" id="IPR011990">
    <property type="entry name" value="TPR-like_helical_dom_sf"/>
</dbReference>
<feature type="domain" description="Novel STAND NTPase 1" evidence="1">
    <location>
        <begin position="209"/>
        <end position="350"/>
    </location>
</feature>
<evidence type="ECO:0000259" key="1">
    <source>
        <dbReference type="Pfam" id="PF20703"/>
    </source>
</evidence>
<dbReference type="PANTHER" id="PTHR47691">
    <property type="entry name" value="REGULATOR-RELATED"/>
    <property type="match status" value="1"/>
</dbReference>
<dbReference type="PANTHER" id="PTHR47691:SF3">
    <property type="entry name" value="HTH-TYPE TRANSCRIPTIONAL REGULATOR RV0890C-RELATED"/>
    <property type="match status" value="1"/>
</dbReference>
<evidence type="ECO:0000313" key="2">
    <source>
        <dbReference type="EMBL" id="KAJ7041797.1"/>
    </source>
</evidence>
<dbReference type="InterPro" id="IPR027417">
    <property type="entry name" value="P-loop_NTPase"/>
</dbReference>
<dbReference type="SUPFAM" id="SSF48452">
    <property type="entry name" value="TPR-like"/>
    <property type="match status" value="1"/>
</dbReference>
<dbReference type="Pfam" id="PF20703">
    <property type="entry name" value="nSTAND1"/>
    <property type="match status" value="1"/>
</dbReference>
<dbReference type="SUPFAM" id="SSF52540">
    <property type="entry name" value="P-loop containing nucleoside triphosphate hydrolases"/>
    <property type="match status" value="1"/>
</dbReference>
<keyword evidence="3" id="KW-1185">Reference proteome</keyword>
<dbReference type="GO" id="GO:0007166">
    <property type="term" value="P:cell surface receptor signaling pathway"/>
    <property type="evidence" value="ECO:0007669"/>
    <property type="project" value="InterPro"/>
</dbReference>
<gene>
    <name evidence="2" type="ORF">C8F04DRAFT_1230249</name>
</gene>
<evidence type="ECO:0000313" key="3">
    <source>
        <dbReference type="Proteomes" id="UP001218188"/>
    </source>
</evidence>
<dbReference type="Gene3D" id="3.40.50.300">
    <property type="entry name" value="P-loop containing nucleotide triphosphate hydrolases"/>
    <property type="match status" value="1"/>
</dbReference>
<proteinExistence type="predicted"/>
<dbReference type="Proteomes" id="UP001218188">
    <property type="component" value="Unassembled WGS sequence"/>
</dbReference>
<accession>A0AAD6X9N5</accession>
<dbReference type="Gene3D" id="1.25.40.10">
    <property type="entry name" value="Tetratricopeptide repeat domain"/>
    <property type="match status" value="1"/>
</dbReference>
<protein>
    <recommendedName>
        <fullName evidence="1">Novel STAND NTPase 1 domain-containing protein</fullName>
    </recommendedName>
</protein>
<dbReference type="EMBL" id="JARJCM010000015">
    <property type="protein sequence ID" value="KAJ7041797.1"/>
    <property type="molecule type" value="Genomic_DNA"/>
</dbReference>
<dbReference type="AlphaFoldDB" id="A0AAD6X9N5"/>
<dbReference type="InterPro" id="IPR036537">
    <property type="entry name" value="Adaptor_Cbl_N_dom_sf"/>
</dbReference>
<dbReference type="InterPro" id="IPR059179">
    <property type="entry name" value="MLKL-like_MCAfunc"/>
</dbReference>